<dbReference type="Gene3D" id="1.20.1250.20">
    <property type="entry name" value="MFS general substrate transporter like domains"/>
    <property type="match status" value="1"/>
</dbReference>
<dbReference type="AlphaFoldDB" id="A0A812AN67"/>
<dbReference type="PANTHER" id="PTHR24064">
    <property type="entry name" value="SOLUTE CARRIER FAMILY 22 MEMBER"/>
    <property type="match status" value="1"/>
</dbReference>
<reference evidence="6" key="1">
    <citation type="submission" date="2021-01" db="EMBL/GenBank/DDBJ databases">
        <authorList>
            <person name="Li R."/>
            <person name="Bekaert M."/>
        </authorList>
    </citation>
    <scope>NUCLEOTIDE SEQUENCE</scope>
    <source>
        <strain evidence="6">Farmed</strain>
    </source>
</reference>
<evidence type="ECO:0000313" key="6">
    <source>
        <dbReference type="EMBL" id="CAE1142814.1"/>
    </source>
</evidence>
<keyword evidence="3 5" id="KW-1133">Transmembrane helix</keyword>
<gene>
    <name evidence="6" type="ORF">SPHA_1128</name>
</gene>
<dbReference type="GO" id="GO:0016020">
    <property type="term" value="C:membrane"/>
    <property type="evidence" value="ECO:0007669"/>
    <property type="project" value="UniProtKB-SubCell"/>
</dbReference>
<keyword evidence="7" id="KW-1185">Reference proteome</keyword>
<dbReference type="GO" id="GO:0022857">
    <property type="term" value="F:transmembrane transporter activity"/>
    <property type="evidence" value="ECO:0007669"/>
    <property type="project" value="InterPro"/>
</dbReference>
<dbReference type="EMBL" id="CAHIKZ030000030">
    <property type="protein sequence ID" value="CAE1142814.1"/>
    <property type="molecule type" value="Genomic_DNA"/>
</dbReference>
<comment type="subcellular location">
    <subcellularLocation>
        <location evidence="1">Membrane</location>
        <topology evidence="1">Multi-pass membrane protein</topology>
    </subcellularLocation>
</comment>
<comment type="caution">
    <text evidence="6">The sequence shown here is derived from an EMBL/GenBank/DDBJ whole genome shotgun (WGS) entry which is preliminary data.</text>
</comment>
<evidence type="ECO:0000256" key="2">
    <source>
        <dbReference type="ARBA" id="ARBA00022692"/>
    </source>
</evidence>
<feature type="transmembrane region" description="Helical" evidence="5">
    <location>
        <begin position="81"/>
        <end position="104"/>
    </location>
</feature>
<evidence type="ECO:0000313" key="7">
    <source>
        <dbReference type="Proteomes" id="UP000597762"/>
    </source>
</evidence>
<evidence type="ECO:0000256" key="3">
    <source>
        <dbReference type="ARBA" id="ARBA00022989"/>
    </source>
</evidence>
<dbReference type="SUPFAM" id="SSF103473">
    <property type="entry name" value="MFS general substrate transporter"/>
    <property type="match status" value="1"/>
</dbReference>
<accession>A0A812AN67</accession>
<dbReference type="Pfam" id="PF00083">
    <property type="entry name" value="Sugar_tr"/>
    <property type="match status" value="1"/>
</dbReference>
<dbReference type="OrthoDB" id="6100430at2759"/>
<dbReference type="InterPro" id="IPR036259">
    <property type="entry name" value="MFS_trans_sf"/>
</dbReference>
<feature type="transmembrane region" description="Helical" evidence="5">
    <location>
        <begin position="144"/>
        <end position="164"/>
    </location>
</feature>
<sequence>MSIASKGERDRVHSQSKTRAVLIKFGTTSNRFLINHFRCLCARKRFSRRNSIAGFQILAGISLISLAVLKGIGEKTQTMKILTITFTLFGMLGASGAFSGVWLYTPEIYPTNLRSAGTGLASASSRVSSMLAPLTRLMAGQVPWAPGTIFGTGCLMACALLFLLPETRDQQLPQTMEDLKILQSVKNSKVNDIEKTASTT</sequence>
<evidence type="ECO:0000256" key="4">
    <source>
        <dbReference type="ARBA" id="ARBA00023136"/>
    </source>
</evidence>
<evidence type="ECO:0000256" key="5">
    <source>
        <dbReference type="SAM" id="Phobius"/>
    </source>
</evidence>
<dbReference type="Proteomes" id="UP000597762">
    <property type="component" value="Unassembled WGS sequence"/>
</dbReference>
<organism evidence="6 7">
    <name type="scientific">Acanthosepion pharaonis</name>
    <name type="common">Pharaoh cuttlefish</name>
    <name type="synonym">Sepia pharaonis</name>
    <dbReference type="NCBI Taxonomy" id="158019"/>
    <lineage>
        <taxon>Eukaryota</taxon>
        <taxon>Metazoa</taxon>
        <taxon>Spiralia</taxon>
        <taxon>Lophotrochozoa</taxon>
        <taxon>Mollusca</taxon>
        <taxon>Cephalopoda</taxon>
        <taxon>Coleoidea</taxon>
        <taxon>Decapodiformes</taxon>
        <taxon>Sepiida</taxon>
        <taxon>Sepiina</taxon>
        <taxon>Sepiidae</taxon>
        <taxon>Acanthosepion</taxon>
    </lineage>
</organism>
<dbReference type="InterPro" id="IPR005828">
    <property type="entry name" value="MFS_sugar_transport-like"/>
</dbReference>
<name>A0A812AN67_ACAPH</name>
<feature type="transmembrane region" description="Helical" evidence="5">
    <location>
        <begin position="52"/>
        <end position="69"/>
    </location>
</feature>
<proteinExistence type="predicted"/>
<keyword evidence="2 5" id="KW-0812">Transmembrane</keyword>
<keyword evidence="4 5" id="KW-0472">Membrane</keyword>
<evidence type="ECO:0000256" key="1">
    <source>
        <dbReference type="ARBA" id="ARBA00004141"/>
    </source>
</evidence>
<protein>
    <submittedName>
        <fullName evidence="6">SLC22A4_5</fullName>
    </submittedName>
</protein>